<dbReference type="EMBL" id="KN833789">
    <property type="protein sequence ID" value="KIK19177.1"/>
    <property type="molecule type" value="Genomic_DNA"/>
</dbReference>
<dbReference type="HOGENOM" id="CLU_001744_1_0_1"/>
<dbReference type="Proteomes" id="UP000054018">
    <property type="component" value="Unassembled WGS sequence"/>
</dbReference>
<evidence type="ECO:0000313" key="3">
    <source>
        <dbReference type="EMBL" id="KIK19177.1"/>
    </source>
</evidence>
<reference evidence="3 4" key="1">
    <citation type="submission" date="2014-04" db="EMBL/GenBank/DDBJ databases">
        <authorList>
            <consortium name="DOE Joint Genome Institute"/>
            <person name="Kuo A."/>
            <person name="Kohler A."/>
            <person name="Costa M.D."/>
            <person name="Nagy L.G."/>
            <person name="Floudas D."/>
            <person name="Copeland A."/>
            <person name="Barry K.W."/>
            <person name="Cichocki N."/>
            <person name="Veneault-Fourrey C."/>
            <person name="LaButti K."/>
            <person name="Lindquist E.A."/>
            <person name="Lipzen A."/>
            <person name="Lundell T."/>
            <person name="Morin E."/>
            <person name="Murat C."/>
            <person name="Sun H."/>
            <person name="Tunlid A."/>
            <person name="Henrissat B."/>
            <person name="Grigoriev I.V."/>
            <person name="Hibbett D.S."/>
            <person name="Martin F."/>
            <person name="Nordberg H.P."/>
            <person name="Cantor M.N."/>
            <person name="Hua S.X."/>
        </authorList>
    </citation>
    <scope>NUCLEOTIDE SEQUENCE [LARGE SCALE GENOMIC DNA]</scope>
    <source>
        <strain evidence="3 4">441</strain>
    </source>
</reference>
<dbReference type="InterPro" id="IPR036890">
    <property type="entry name" value="HATPase_C_sf"/>
</dbReference>
<accession>A0A0C9Z9M9</accession>
<keyword evidence="1" id="KW-0812">Transmembrane</keyword>
<dbReference type="Gene3D" id="3.30.565.10">
    <property type="entry name" value="Histidine kinase-like ATPase, C-terminal domain"/>
    <property type="match status" value="1"/>
</dbReference>
<feature type="domain" description="Sacsin/Nov" evidence="2">
    <location>
        <begin position="18"/>
        <end position="135"/>
    </location>
</feature>
<evidence type="ECO:0000313" key="4">
    <source>
        <dbReference type="Proteomes" id="UP000054018"/>
    </source>
</evidence>
<dbReference type="PANTHER" id="PTHR47839">
    <property type="entry name" value="DOMAIN PROTEIN, PUTATIVE (AFU_ORTHOLOGUE AFUA_6G04830)-RELATED"/>
    <property type="match status" value="1"/>
</dbReference>
<feature type="transmembrane region" description="Helical" evidence="1">
    <location>
        <begin position="1566"/>
        <end position="1586"/>
    </location>
</feature>
<sequence>MWQLQQGNAPVTIDTRALIDKVLARYSGEFTVFRELLQNSDDAGCDAAEIRFETAAFSGLNPEAAVNPGSPVLPDLKTTSATRWIFKNHGKPFTPQDWSRLPKIASGNPDPRKIGAFGVGFYSLFSVTEAPYVSSAVSGKEMEFSWDDEDQLFYRFGDLPLTASGDQWTTFKMPLREAAPMPPVSELMQFLASSITFMVHLKNVTVFFDHHCVGQINKFLGQSQVIPIPTELKRLSPEGNMIVNSVQQYPITIEASVMFPRCDHMRMREMKVDLVVFTAEVDVTVSEKLSKELNRCMKKNPPPSLKYSLIYTGKDEYDQSCVYEQQHSPEFPSAFRGLRADLDGAIHTRVFIGHATAQTTGIGGHMASHFIPTVERESIDLVELLYVGGFLCRMVYGLEVSKIQKSWEEAVAGEPYLSLSRALQDQHFLHLFKFFTFHHSTPSSKVAELLAKSFYGCSTLPLRILSSVGVRGAPDVRKFDPVFAKFLKSLPMLSKDVTQDCEHAIERLPGQHKVRAISPSDVLQDLRHHILDIEELLACLCWWITSTQDDLALSAADLLGAVTLRGTGGAIPLSSITHFIDSKVLGPHIPPNGPLPLFLIPPGISMHFNYEELTSFGWGEFTVVSWLQHMSRPDVASVDEKYDFTRSVDWASRVLSTLCRVWPKLSEDMRSESREVFRNKPCIPTSKGLRCPESSYLPVADNALFHHLGLPIVSPIPGFEVDEGTKNFFLSIGVRKNPPIQLLFYQMPSTGNWTMFNLIDYLVQEEPSLTSEDFSTLKSSKIFMRESLQGNEEENTCHCIDKLYPPVDVFRRLRLPIIEWSGKSEWMDTSPEAQLLYRIGLNRFPPLLTVVELCSSSDVGAQETAFEYLCNKLHLQYSHYKPEDFRNVEFVPAESNGRTCLKKLGEVYSGTRWKALGFFAVQDRYLSMPLHQLGVAQHPPTSELLDALEKSPPPDKSIASHWFEVFFDHMAIFSTLDLIKLSGLPIVPTGPPSALKLLPPTQCYLDPITKSVLYAELFVSVNFGTKANHFLSACGLKNRVSTEDVAEALIKNPERFFELAGGYDGYLVELRKLAYQSQDISNDTLHKMSRSPALLGLRRVKTEGKAGWDYEHQFLTYQGITIVDDMNDYQLFSDCLFIAPQEEALERFYASLGCSYLSAVVLGRCNDLHEIPSTKTCREVQSLILERLPLFVENYTDTKPKVTIPSNPDHLTVKACKKILVSKTLVSENRKRTKDVWAVARHEGDSIELWISKTAKRDMYEVATSLCRLLFGTNKMNTTVLLGTILSADLRFLKRGGFLVDQISQQHGDTHKAARKERLAGSISTTNPPQREAAPQIPSLPCTADSGLLTIREGSSVSSDKSLNIAGHPRASRGVISQSYIRNNVEKAMQACRFTGENSAVHTGVSQFLSNDFCTVSADVGCLRPIGHVRNIQVCIDEGIHDPGTFMKRMHGPLARFVDIIITLSEIYRIPTATLRVFYDVSGRCIAFNSRRIIYLNLRYFEVWHDEQVEGGSRQNAQMTWFLALAHEIAHNLTDLHNSDHEFWFSAICEAHLVGFSQLLRPTNTWLRYILWLGLIVLIVLSAFLTKHVTSDQHTY</sequence>
<proteinExistence type="predicted"/>
<dbReference type="InterPro" id="IPR022155">
    <property type="entry name" value="DUF3684"/>
</dbReference>
<keyword evidence="1" id="KW-1133">Transmembrane helix</keyword>
<dbReference type="Pfam" id="PF25794">
    <property type="entry name" value="SACS"/>
    <property type="match status" value="1"/>
</dbReference>
<name>A0A0C9Z9M9_9AGAM</name>
<dbReference type="Pfam" id="PF12449">
    <property type="entry name" value="DUF3684"/>
    <property type="match status" value="2"/>
</dbReference>
<dbReference type="OrthoDB" id="10031156at2759"/>
<dbReference type="PANTHER" id="PTHR47839:SF1">
    <property type="entry name" value="DOMAIN PROTEIN, PUTATIVE (AFU_ORTHOLOGUE AFUA_6G04830)-RELATED"/>
    <property type="match status" value="1"/>
</dbReference>
<evidence type="ECO:0000259" key="2">
    <source>
        <dbReference type="Pfam" id="PF25794"/>
    </source>
</evidence>
<dbReference type="InterPro" id="IPR058210">
    <property type="entry name" value="SACS/Nov_dom"/>
</dbReference>
<keyword evidence="4" id="KW-1185">Reference proteome</keyword>
<gene>
    <name evidence="3" type="ORF">PISMIDRAFT_30366</name>
</gene>
<evidence type="ECO:0000256" key="1">
    <source>
        <dbReference type="SAM" id="Phobius"/>
    </source>
</evidence>
<keyword evidence="1" id="KW-0472">Membrane</keyword>
<protein>
    <recommendedName>
        <fullName evidence="2">Sacsin/Nov domain-containing protein</fullName>
    </recommendedName>
</protein>
<reference evidence="4" key="2">
    <citation type="submission" date="2015-01" db="EMBL/GenBank/DDBJ databases">
        <title>Evolutionary Origins and Diversification of the Mycorrhizal Mutualists.</title>
        <authorList>
            <consortium name="DOE Joint Genome Institute"/>
            <consortium name="Mycorrhizal Genomics Consortium"/>
            <person name="Kohler A."/>
            <person name="Kuo A."/>
            <person name="Nagy L.G."/>
            <person name="Floudas D."/>
            <person name="Copeland A."/>
            <person name="Barry K.W."/>
            <person name="Cichocki N."/>
            <person name="Veneault-Fourrey C."/>
            <person name="LaButti K."/>
            <person name="Lindquist E.A."/>
            <person name="Lipzen A."/>
            <person name="Lundell T."/>
            <person name="Morin E."/>
            <person name="Murat C."/>
            <person name="Riley R."/>
            <person name="Ohm R."/>
            <person name="Sun H."/>
            <person name="Tunlid A."/>
            <person name="Henrissat B."/>
            <person name="Grigoriev I.V."/>
            <person name="Hibbett D.S."/>
            <person name="Martin F."/>
        </authorList>
    </citation>
    <scope>NUCLEOTIDE SEQUENCE [LARGE SCALE GENOMIC DNA]</scope>
    <source>
        <strain evidence="4">441</strain>
    </source>
</reference>
<dbReference type="SUPFAM" id="SSF55874">
    <property type="entry name" value="ATPase domain of HSP90 chaperone/DNA topoisomerase II/histidine kinase"/>
    <property type="match status" value="1"/>
</dbReference>
<dbReference type="STRING" id="765257.A0A0C9Z9M9"/>
<organism evidence="3 4">
    <name type="scientific">Pisolithus microcarpus 441</name>
    <dbReference type="NCBI Taxonomy" id="765257"/>
    <lineage>
        <taxon>Eukaryota</taxon>
        <taxon>Fungi</taxon>
        <taxon>Dikarya</taxon>
        <taxon>Basidiomycota</taxon>
        <taxon>Agaricomycotina</taxon>
        <taxon>Agaricomycetes</taxon>
        <taxon>Agaricomycetidae</taxon>
        <taxon>Boletales</taxon>
        <taxon>Sclerodermatineae</taxon>
        <taxon>Pisolithaceae</taxon>
        <taxon>Pisolithus</taxon>
    </lineage>
</organism>